<dbReference type="Pfam" id="PF02120">
    <property type="entry name" value="Flg_hook"/>
    <property type="match status" value="1"/>
</dbReference>
<feature type="region of interest" description="Disordered" evidence="1">
    <location>
        <begin position="450"/>
        <end position="498"/>
    </location>
</feature>
<feature type="domain" description="Flagellar hook-length control protein-like C-terminal" evidence="2">
    <location>
        <begin position="384"/>
        <end position="444"/>
    </location>
</feature>
<evidence type="ECO:0000256" key="1">
    <source>
        <dbReference type="SAM" id="MobiDB-lite"/>
    </source>
</evidence>
<feature type="compositionally biased region" description="Low complexity" evidence="1">
    <location>
        <begin position="459"/>
        <end position="476"/>
    </location>
</feature>
<dbReference type="InterPro" id="IPR021136">
    <property type="entry name" value="Flagellar_hook_control-like_C"/>
</dbReference>
<dbReference type="AlphaFoldDB" id="A0A1G7KAF3"/>
<dbReference type="RefSeq" id="WP_090114850.1">
    <property type="nucleotide sequence ID" value="NZ_FNAT01000011.1"/>
</dbReference>
<dbReference type="STRING" id="521013.SAMN04488567_0144"/>
<dbReference type="InterPro" id="IPR038610">
    <property type="entry name" value="FliK-like_C_sf"/>
</dbReference>
<dbReference type="EMBL" id="FNAT01000011">
    <property type="protein sequence ID" value="SDF34152.1"/>
    <property type="molecule type" value="Genomic_DNA"/>
</dbReference>
<evidence type="ECO:0000313" key="4">
    <source>
        <dbReference type="Proteomes" id="UP000198922"/>
    </source>
</evidence>
<evidence type="ECO:0000313" key="3">
    <source>
        <dbReference type="EMBL" id="SDF34152.1"/>
    </source>
</evidence>
<proteinExistence type="predicted"/>
<evidence type="ECO:0000259" key="2">
    <source>
        <dbReference type="Pfam" id="PF02120"/>
    </source>
</evidence>
<accession>A0A1G7KAF3</accession>
<feature type="compositionally biased region" description="Low complexity" evidence="1">
    <location>
        <begin position="333"/>
        <end position="358"/>
    </location>
</feature>
<feature type="region of interest" description="Disordered" evidence="1">
    <location>
        <begin position="321"/>
        <end position="369"/>
    </location>
</feature>
<feature type="compositionally biased region" description="Low complexity" evidence="1">
    <location>
        <begin position="230"/>
        <end position="244"/>
    </location>
</feature>
<feature type="compositionally biased region" description="Low complexity" evidence="1">
    <location>
        <begin position="253"/>
        <end position="281"/>
    </location>
</feature>
<reference evidence="4" key="1">
    <citation type="submission" date="2016-10" db="EMBL/GenBank/DDBJ databases">
        <authorList>
            <person name="Varghese N."/>
            <person name="Submissions S."/>
        </authorList>
    </citation>
    <scope>NUCLEOTIDE SEQUENCE [LARGE SCALE GENOMIC DNA]</scope>
    <source>
        <strain evidence="4">DSM 21424</strain>
    </source>
</reference>
<gene>
    <name evidence="3" type="ORF">SAMN04488567_0144</name>
</gene>
<protein>
    <submittedName>
        <fullName evidence="3">Hook-length control protein FliK</fullName>
    </submittedName>
</protein>
<keyword evidence="4" id="KW-1185">Reference proteome</keyword>
<dbReference type="Gene3D" id="3.30.750.140">
    <property type="match status" value="1"/>
</dbReference>
<dbReference type="OrthoDB" id="7828543at2"/>
<organism evidence="3 4">
    <name type="scientific">Limimaricola pyoseonensis</name>
    <dbReference type="NCBI Taxonomy" id="521013"/>
    <lineage>
        <taxon>Bacteria</taxon>
        <taxon>Pseudomonadati</taxon>
        <taxon>Pseudomonadota</taxon>
        <taxon>Alphaproteobacteria</taxon>
        <taxon>Rhodobacterales</taxon>
        <taxon>Paracoccaceae</taxon>
        <taxon>Limimaricola</taxon>
    </lineage>
</organism>
<dbReference type="Proteomes" id="UP000198922">
    <property type="component" value="Unassembled WGS sequence"/>
</dbReference>
<name>A0A1G7KAF3_9RHOB</name>
<feature type="region of interest" description="Disordered" evidence="1">
    <location>
        <begin position="230"/>
        <end position="284"/>
    </location>
</feature>
<sequence length="498" mass="48449">MQILTALSTPSASRAAGAAGMAGEAGERTGFARMLAAARPAASAQPDDTAATGQADGIGEISADLDRLVEATAAALDTAEGAERMAVLEGAAIRLEALVERAEALGGGGIAQAVAAAGSAAAAAGARLEGQIVAGIKALRAGLAAAAPHGTAQGPQAGARLSEAATFTAALPPDQTGAAAPALIVPAAAAGSATVGLPGDPTRTTGLSAKATETGAFAALAVPRGGAATGQTAATAPKAGANAAIPGSGDLTAPARMPGAMAAPMTASPEAGAPQADAAEAGADKRGEAIKAAALAEPGGATPEPKAQATRFSELLARLEPAGEPGGERSDLAQLPQRAAEAAPQRAAPAMTNAAPAAAGPPQPANGFSRALTGQIRDVSLVEGRTRISLNPRGLGELEIELVRDAGQLKVVIRAEQAPVLQALRADRDGLLSLLSDGGTAIEDGQLDFEEFDRGGEQPARGEGAPSGSAPGTAAPEAEDQTTQPQAPVAAGRLDITT</sequence>